<proteinExistence type="predicted"/>
<gene>
    <name evidence="2" type="ORF">SAMN05421538_103223</name>
</gene>
<keyword evidence="3" id="KW-1185">Reference proteome</keyword>
<dbReference type="OrthoDB" id="8912551at2"/>
<accession>A0A1G6ZCV2</accession>
<dbReference type="InterPro" id="IPR005493">
    <property type="entry name" value="RraA/RraA-like"/>
</dbReference>
<sequence length="231" mass="24733">MDPDLLDLLRRVDTPTVCNAIEVAQGRRGFDGFTRGTVICTEPDAGAIVGYARTASLSAIAPPTEPAEVIRARRMDYYRHMAEAPKPAVAVVEDLDYPNAIGAYWGEINTTIHKGFGLSGTLTNGVVRDLGDLPSGYPVIAGSVGPSHGFVHLRSVGEPVRVFGMQVADGDLIHADRHGALVVPAEVVPVLGDAIRKLLETERLVLDPARAEGFDFAAFEAAWTAFEKART</sequence>
<evidence type="ECO:0000313" key="3">
    <source>
        <dbReference type="Proteomes" id="UP000199344"/>
    </source>
</evidence>
<dbReference type="AlphaFoldDB" id="A0A1G6ZCV2"/>
<keyword evidence="1" id="KW-0479">Metal-binding</keyword>
<dbReference type="RefSeq" id="WP_090522378.1">
    <property type="nucleotide sequence ID" value="NZ_FNAH01000003.1"/>
</dbReference>
<evidence type="ECO:0000313" key="2">
    <source>
        <dbReference type="EMBL" id="SDE00484.1"/>
    </source>
</evidence>
<dbReference type="Proteomes" id="UP000199344">
    <property type="component" value="Unassembled WGS sequence"/>
</dbReference>
<feature type="binding site" evidence="1">
    <location>
        <position position="128"/>
    </location>
    <ligand>
        <name>substrate</name>
    </ligand>
</feature>
<dbReference type="SUPFAM" id="SSF89562">
    <property type="entry name" value="RraA-like"/>
    <property type="match status" value="1"/>
</dbReference>
<dbReference type="STRING" id="591205.SAMN05421538_103223"/>
<dbReference type="Pfam" id="PF03737">
    <property type="entry name" value="RraA-like"/>
    <property type="match status" value="1"/>
</dbReference>
<protein>
    <submittedName>
        <fullName evidence="2">Regulator of RNase E activity RraA</fullName>
    </submittedName>
</protein>
<dbReference type="EMBL" id="FNAH01000003">
    <property type="protein sequence ID" value="SDE00484.1"/>
    <property type="molecule type" value="Genomic_DNA"/>
</dbReference>
<organism evidence="2 3">
    <name type="scientific">Paracoccus isoporae</name>
    <dbReference type="NCBI Taxonomy" id="591205"/>
    <lineage>
        <taxon>Bacteria</taxon>
        <taxon>Pseudomonadati</taxon>
        <taxon>Pseudomonadota</taxon>
        <taxon>Alphaproteobacteria</taxon>
        <taxon>Rhodobacterales</taxon>
        <taxon>Paracoccaceae</taxon>
        <taxon>Paracoccus</taxon>
    </lineage>
</organism>
<dbReference type="CDD" id="cd16841">
    <property type="entry name" value="RraA_family"/>
    <property type="match status" value="1"/>
</dbReference>
<reference evidence="2 3" key="1">
    <citation type="submission" date="2016-10" db="EMBL/GenBank/DDBJ databases">
        <authorList>
            <person name="de Groot N.N."/>
        </authorList>
    </citation>
    <scope>NUCLEOTIDE SEQUENCE [LARGE SCALE GENOMIC DNA]</scope>
    <source>
        <strain evidence="2 3">DSM 22220</strain>
    </source>
</reference>
<evidence type="ECO:0000256" key="1">
    <source>
        <dbReference type="PIRSR" id="PIRSR605493-1"/>
    </source>
</evidence>
<comment type="cofactor">
    <cofactor evidence="1">
        <name>Mg(2+)</name>
        <dbReference type="ChEBI" id="CHEBI:18420"/>
    </cofactor>
</comment>
<dbReference type="GO" id="GO:0046872">
    <property type="term" value="F:metal ion binding"/>
    <property type="evidence" value="ECO:0007669"/>
    <property type="project" value="UniProtKB-KW"/>
</dbReference>
<feature type="binding site" evidence="1">
    <location>
        <position position="129"/>
    </location>
    <ligand>
        <name>Mg(2+)</name>
        <dbReference type="ChEBI" id="CHEBI:18420"/>
    </ligand>
</feature>
<name>A0A1G6ZCV2_9RHOB</name>
<dbReference type="InterPro" id="IPR036704">
    <property type="entry name" value="RraA/RraA-like_sf"/>
</dbReference>
<keyword evidence="1" id="KW-0460">Magnesium</keyword>
<dbReference type="Gene3D" id="3.50.30.40">
    <property type="entry name" value="Ribonuclease E inhibitor RraA/RraA-like"/>
    <property type="match status" value="1"/>
</dbReference>